<evidence type="ECO:0000256" key="13">
    <source>
        <dbReference type="ARBA" id="ARBA00023136"/>
    </source>
</evidence>
<dbReference type="GO" id="GO:0043682">
    <property type="term" value="F:P-type divalent copper transporter activity"/>
    <property type="evidence" value="ECO:0007669"/>
    <property type="project" value="TreeGrafter"/>
</dbReference>
<dbReference type="InterPro" id="IPR023214">
    <property type="entry name" value="HAD_sf"/>
</dbReference>
<evidence type="ECO:0000256" key="2">
    <source>
        <dbReference type="ARBA" id="ARBA00006024"/>
    </source>
</evidence>
<keyword evidence="11 14" id="KW-1133">Transmembrane helix</keyword>
<dbReference type="InterPro" id="IPR036412">
    <property type="entry name" value="HAD-like_sf"/>
</dbReference>
<keyword evidence="7 14" id="KW-0479">Metal-binding</keyword>
<proteinExistence type="inferred from homology"/>
<dbReference type="FunFam" id="2.70.150.10:FF:000020">
    <property type="entry name" value="Copper-exporting P-type ATPase A"/>
    <property type="match status" value="1"/>
</dbReference>
<dbReference type="Pfam" id="PF00702">
    <property type="entry name" value="Hydrolase"/>
    <property type="match status" value="1"/>
</dbReference>
<dbReference type="FunFam" id="3.30.70.100:FF:000005">
    <property type="entry name" value="Copper-exporting P-type ATPase A"/>
    <property type="match status" value="1"/>
</dbReference>
<feature type="transmembrane region" description="Helical" evidence="14">
    <location>
        <begin position="146"/>
        <end position="167"/>
    </location>
</feature>
<dbReference type="PANTHER" id="PTHR43520">
    <property type="entry name" value="ATP7, ISOFORM B"/>
    <property type="match status" value="1"/>
</dbReference>
<feature type="transmembrane region" description="Helical" evidence="14">
    <location>
        <begin position="366"/>
        <end position="385"/>
    </location>
</feature>
<feature type="transmembrane region" description="Helical" evidence="14">
    <location>
        <begin position="210"/>
        <end position="229"/>
    </location>
</feature>
<gene>
    <name evidence="16" type="ORF">A3J54_02675</name>
</gene>
<comment type="caution">
    <text evidence="16">The sequence shown here is derived from an EMBL/GenBank/DDBJ whole genome shotgun (WGS) entry which is preliminary data.</text>
</comment>
<dbReference type="Gene3D" id="2.70.150.10">
    <property type="entry name" value="Calcium-transporting ATPase, cytoplasmic transduction domain A"/>
    <property type="match status" value="1"/>
</dbReference>
<evidence type="ECO:0000256" key="6">
    <source>
        <dbReference type="ARBA" id="ARBA00022692"/>
    </source>
</evidence>
<reference evidence="16 17" key="1">
    <citation type="journal article" date="2016" name="Nat. Commun.">
        <title>Thousands of microbial genomes shed light on interconnected biogeochemical processes in an aquifer system.</title>
        <authorList>
            <person name="Anantharaman K."/>
            <person name="Brown C.T."/>
            <person name="Hug L.A."/>
            <person name="Sharon I."/>
            <person name="Castelle C.J."/>
            <person name="Probst A.J."/>
            <person name="Thomas B.C."/>
            <person name="Singh A."/>
            <person name="Wilkins M.J."/>
            <person name="Karaoz U."/>
            <person name="Brodie E.L."/>
            <person name="Williams K.H."/>
            <person name="Hubbard S.S."/>
            <person name="Banfield J.F."/>
        </authorList>
    </citation>
    <scope>NUCLEOTIDE SEQUENCE [LARGE SCALE GENOMIC DNA]</scope>
</reference>
<sequence>MHTQTYRVKGMHCASCSAIIEKTFKKVEGVQSAEVNYGTEKAKVSFDPSKINPRDLSKYIEPLGYSLEIPSTAEEMGMSESEHAAHTGLGQSKKEKRAEVADMRTKVISAVPLAIFAAVVMGWDILAEYGVVSEMGYVVKEFFHHLLPLMATYTLFVVGKPYLLGFYRFLRYGKANMDTLIGIGTVAAFLYSFAVTAFEETLRPFIHVDYQYYDVTIVVITFIALGKYLEAQSKIKTGDAIEKLLTLQAKTALVIREGKEIEISVNDVKHGDLIIVKPGAKIPVDGVVTDGSSFVDESMVTGEPMPAQKKIGDSVVSGTINTSGSFTFKATKVGSETLLAQIIKMVENAQGSKAPIQALADKISSVFVPIVLVIAFLSLGAWLIVGSQYVGFSQALSFGLVSFVGILVIACPCALGLATPTAIIVGVGKGAKEGILIKDAATLEKLHKVNTVVVDKTGTLTRGKPTLVDIQNLSNQKDDELISILASLEKKSEHPIAHAIVIYAEEKNIPVFETSDFEGIQGKGLKGKINGAEYFVGNAKLISDLGISFDTIKLNEFTSQGKTPVILATKEKVLGFVMVADEIKTESAEAIRNLHALGIKVVMLTGDEEKTAKHIGSLVGIDDVVAHVLPQDKLEKIKELQSQGRVVAMAGDGVNDAPALAQADVGIAMGTGTDVAIESAGITLLHGDISKLVKAIRLSKLTMRGIKQNLFWAFIYNIVGIPLAAGALYPTFGWLLNPVFAGFAMAMSSVSVVLNSLRIKGKKL</sequence>
<dbReference type="Pfam" id="PF00122">
    <property type="entry name" value="E1-E2_ATPase"/>
    <property type="match status" value="1"/>
</dbReference>
<dbReference type="PANTHER" id="PTHR43520:SF8">
    <property type="entry name" value="P-TYPE CU(+) TRANSPORTER"/>
    <property type="match status" value="1"/>
</dbReference>
<dbReference type="InterPro" id="IPR023299">
    <property type="entry name" value="ATPase_P-typ_cyto_dom_N"/>
</dbReference>
<dbReference type="AlphaFoldDB" id="A0A1G2G7Y1"/>
<evidence type="ECO:0000256" key="8">
    <source>
        <dbReference type="ARBA" id="ARBA00022741"/>
    </source>
</evidence>
<feature type="transmembrane region" description="Helical" evidence="14">
    <location>
        <begin position="397"/>
        <end position="428"/>
    </location>
</feature>
<dbReference type="PROSITE" id="PS00154">
    <property type="entry name" value="ATPASE_E1_E2"/>
    <property type="match status" value="1"/>
</dbReference>
<feature type="domain" description="HMA" evidence="15">
    <location>
        <begin position="2"/>
        <end position="68"/>
    </location>
</feature>
<dbReference type="GO" id="GO:0016887">
    <property type="term" value="F:ATP hydrolysis activity"/>
    <property type="evidence" value="ECO:0007669"/>
    <property type="project" value="InterPro"/>
</dbReference>
<evidence type="ECO:0000256" key="7">
    <source>
        <dbReference type="ARBA" id="ARBA00022723"/>
    </source>
</evidence>
<dbReference type="Gene3D" id="3.40.1110.10">
    <property type="entry name" value="Calcium-transporting ATPase, cytoplasmic domain N"/>
    <property type="match status" value="1"/>
</dbReference>
<evidence type="ECO:0000256" key="14">
    <source>
        <dbReference type="RuleBase" id="RU362081"/>
    </source>
</evidence>
<dbReference type="NCBIfam" id="TIGR01494">
    <property type="entry name" value="ATPase_P-type"/>
    <property type="match status" value="1"/>
</dbReference>
<keyword evidence="4" id="KW-0813">Transport</keyword>
<dbReference type="GO" id="GO:0005507">
    <property type="term" value="F:copper ion binding"/>
    <property type="evidence" value="ECO:0007669"/>
    <property type="project" value="TreeGrafter"/>
</dbReference>
<protein>
    <recommendedName>
        <fullName evidence="3">P-type Cu(+) transporter</fullName>
        <ecNumber evidence="3">7.2.2.8</ecNumber>
    </recommendedName>
</protein>
<dbReference type="GO" id="GO:0140581">
    <property type="term" value="F:P-type monovalent copper transporter activity"/>
    <property type="evidence" value="ECO:0007669"/>
    <property type="project" value="UniProtKB-EC"/>
</dbReference>
<dbReference type="SUPFAM" id="SSF81665">
    <property type="entry name" value="Calcium ATPase, transmembrane domain M"/>
    <property type="match status" value="1"/>
</dbReference>
<evidence type="ECO:0000256" key="3">
    <source>
        <dbReference type="ARBA" id="ARBA00012517"/>
    </source>
</evidence>
<dbReference type="SUPFAM" id="SSF55008">
    <property type="entry name" value="HMA, heavy metal-associated domain"/>
    <property type="match status" value="1"/>
</dbReference>
<keyword evidence="13 14" id="KW-0472">Membrane</keyword>
<keyword evidence="8 14" id="KW-0547">Nucleotide-binding</keyword>
<evidence type="ECO:0000256" key="11">
    <source>
        <dbReference type="ARBA" id="ARBA00022989"/>
    </source>
</evidence>
<dbReference type="SFLD" id="SFLDF00027">
    <property type="entry name" value="p-type_atpase"/>
    <property type="match status" value="1"/>
</dbReference>
<dbReference type="GO" id="GO:0055070">
    <property type="term" value="P:copper ion homeostasis"/>
    <property type="evidence" value="ECO:0007669"/>
    <property type="project" value="TreeGrafter"/>
</dbReference>
<keyword evidence="6 14" id="KW-0812">Transmembrane</keyword>
<evidence type="ECO:0000256" key="12">
    <source>
        <dbReference type="ARBA" id="ARBA00023065"/>
    </source>
</evidence>
<evidence type="ECO:0000256" key="9">
    <source>
        <dbReference type="ARBA" id="ARBA00022840"/>
    </source>
</evidence>
<evidence type="ECO:0000256" key="5">
    <source>
        <dbReference type="ARBA" id="ARBA00022475"/>
    </source>
</evidence>
<feature type="transmembrane region" description="Helical" evidence="14">
    <location>
        <begin position="710"/>
        <end position="729"/>
    </location>
</feature>
<evidence type="ECO:0000313" key="16">
    <source>
        <dbReference type="EMBL" id="OGZ46293.1"/>
    </source>
</evidence>
<evidence type="ECO:0000256" key="10">
    <source>
        <dbReference type="ARBA" id="ARBA00022967"/>
    </source>
</evidence>
<dbReference type="Pfam" id="PF00403">
    <property type="entry name" value="HMA"/>
    <property type="match status" value="1"/>
</dbReference>
<comment type="similarity">
    <text evidence="2 14">Belongs to the cation transport ATPase (P-type) (TC 3.A.3) family. Type IB subfamily.</text>
</comment>
<feature type="transmembrane region" description="Helical" evidence="14">
    <location>
        <begin position="179"/>
        <end position="198"/>
    </location>
</feature>
<dbReference type="Gene3D" id="3.30.70.100">
    <property type="match status" value="1"/>
</dbReference>
<dbReference type="InterPro" id="IPR023298">
    <property type="entry name" value="ATPase_P-typ_TM_dom_sf"/>
</dbReference>
<dbReference type="STRING" id="1802117.A3J54_02675"/>
<keyword evidence="10" id="KW-1278">Translocase</keyword>
<comment type="subcellular location">
    <subcellularLocation>
        <location evidence="1">Cell membrane</location>
        <topology evidence="1">Multi-pass membrane protein</topology>
    </subcellularLocation>
</comment>
<accession>A0A1G2G7Y1</accession>
<dbReference type="NCBIfam" id="TIGR01511">
    <property type="entry name" value="ATPase-IB1_Cu"/>
    <property type="match status" value="1"/>
</dbReference>
<dbReference type="EC" id="7.2.2.8" evidence="3"/>
<evidence type="ECO:0000313" key="17">
    <source>
        <dbReference type="Proteomes" id="UP000176576"/>
    </source>
</evidence>
<dbReference type="GO" id="GO:0005524">
    <property type="term" value="F:ATP binding"/>
    <property type="evidence" value="ECO:0007669"/>
    <property type="project" value="UniProtKB-UniRule"/>
</dbReference>
<dbReference type="InterPro" id="IPR006121">
    <property type="entry name" value="HMA_dom"/>
</dbReference>
<dbReference type="NCBIfam" id="TIGR01525">
    <property type="entry name" value="ATPase-IB_hvy"/>
    <property type="match status" value="1"/>
</dbReference>
<dbReference type="PRINTS" id="PR00119">
    <property type="entry name" value="CATATPASE"/>
</dbReference>
<keyword evidence="5 14" id="KW-1003">Cell membrane</keyword>
<dbReference type="SFLD" id="SFLDS00003">
    <property type="entry name" value="Haloacid_Dehalogenase"/>
    <property type="match status" value="1"/>
</dbReference>
<organism evidence="16 17">
    <name type="scientific">Candidatus Ryanbacteria bacterium RIFCSPHIGHO2_02_FULL_45_13b</name>
    <dbReference type="NCBI Taxonomy" id="1802117"/>
    <lineage>
        <taxon>Bacteria</taxon>
        <taxon>Candidatus Ryaniibacteriota</taxon>
    </lineage>
</organism>
<dbReference type="InterPro" id="IPR001757">
    <property type="entry name" value="P_typ_ATPase"/>
</dbReference>
<dbReference type="CDD" id="cd00371">
    <property type="entry name" value="HMA"/>
    <property type="match status" value="1"/>
</dbReference>
<evidence type="ECO:0000256" key="1">
    <source>
        <dbReference type="ARBA" id="ARBA00004651"/>
    </source>
</evidence>
<dbReference type="CDD" id="cd02094">
    <property type="entry name" value="P-type_ATPase_Cu-like"/>
    <property type="match status" value="1"/>
</dbReference>
<dbReference type="EMBL" id="MHNN01000012">
    <property type="protein sequence ID" value="OGZ46293.1"/>
    <property type="molecule type" value="Genomic_DNA"/>
</dbReference>
<feature type="transmembrane region" description="Helical" evidence="14">
    <location>
        <begin position="735"/>
        <end position="757"/>
    </location>
</feature>
<dbReference type="InterPro" id="IPR027256">
    <property type="entry name" value="P-typ_ATPase_IB"/>
</dbReference>
<dbReference type="InterPro" id="IPR044492">
    <property type="entry name" value="P_typ_ATPase_HD_dom"/>
</dbReference>
<name>A0A1G2G7Y1_9BACT</name>
<dbReference type="PRINTS" id="PR00943">
    <property type="entry name" value="CUATPASE"/>
</dbReference>
<keyword evidence="12" id="KW-0406">Ion transport</keyword>
<dbReference type="InterPro" id="IPR008250">
    <property type="entry name" value="ATPase_P-typ_transduc_dom_A_sf"/>
</dbReference>
<dbReference type="Proteomes" id="UP000176576">
    <property type="component" value="Unassembled WGS sequence"/>
</dbReference>
<dbReference type="SUPFAM" id="SSF56784">
    <property type="entry name" value="HAD-like"/>
    <property type="match status" value="1"/>
</dbReference>
<dbReference type="PROSITE" id="PS50846">
    <property type="entry name" value="HMA_2"/>
    <property type="match status" value="1"/>
</dbReference>
<dbReference type="GO" id="GO:0005886">
    <property type="term" value="C:plasma membrane"/>
    <property type="evidence" value="ECO:0007669"/>
    <property type="project" value="UniProtKB-SubCell"/>
</dbReference>
<keyword evidence="9 14" id="KW-0067">ATP-binding</keyword>
<dbReference type="InterPro" id="IPR018303">
    <property type="entry name" value="ATPase_P-typ_P_site"/>
</dbReference>
<dbReference type="InterPro" id="IPR036163">
    <property type="entry name" value="HMA_dom_sf"/>
</dbReference>
<evidence type="ECO:0000259" key="15">
    <source>
        <dbReference type="PROSITE" id="PS50846"/>
    </source>
</evidence>
<evidence type="ECO:0000256" key="4">
    <source>
        <dbReference type="ARBA" id="ARBA00022448"/>
    </source>
</evidence>
<dbReference type="InterPro" id="IPR059000">
    <property type="entry name" value="ATPase_P-type_domA"/>
</dbReference>
<dbReference type="Gene3D" id="3.40.50.1000">
    <property type="entry name" value="HAD superfamily/HAD-like"/>
    <property type="match status" value="1"/>
</dbReference>
<dbReference type="SFLD" id="SFLDG00002">
    <property type="entry name" value="C1.7:_P-type_atpase_like"/>
    <property type="match status" value="1"/>
</dbReference>
<dbReference type="SUPFAM" id="SSF81653">
    <property type="entry name" value="Calcium ATPase, transduction domain A"/>
    <property type="match status" value="1"/>
</dbReference>
<feature type="transmembrane region" description="Helical" evidence="14">
    <location>
        <begin position="107"/>
        <end position="126"/>
    </location>
</feature>